<evidence type="ECO:0000256" key="8">
    <source>
        <dbReference type="ARBA" id="ARBA00056519"/>
    </source>
</evidence>
<evidence type="ECO:0000256" key="7">
    <source>
        <dbReference type="ARBA" id="ARBA00046486"/>
    </source>
</evidence>
<name>A0A8J6KBZ3_ELECQ</name>
<dbReference type="GO" id="GO:0030681">
    <property type="term" value="C:multimeric ribonuclease P complex"/>
    <property type="evidence" value="ECO:0007669"/>
    <property type="project" value="UniProtKB-ARBA"/>
</dbReference>
<comment type="subcellular location">
    <subcellularLocation>
        <location evidence="1 9">Nucleus</location>
        <location evidence="1 9">Nucleolus</location>
    </subcellularLocation>
</comment>
<evidence type="ECO:0000256" key="5">
    <source>
        <dbReference type="ARBA" id="ARBA00023242"/>
    </source>
</evidence>
<gene>
    <name evidence="10" type="ORF">GDO78_007288</name>
</gene>
<protein>
    <recommendedName>
        <fullName evidence="6 9">Ribonuclease P/MRP protein subunit POP5</fullName>
    </recommendedName>
</protein>
<proteinExistence type="inferred from homology"/>
<evidence type="ECO:0000256" key="6">
    <source>
        <dbReference type="ARBA" id="ARBA00044198"/>
    </source>
</evidence>
<dbReference type="EMBL" id="WNTK01000003">
    <property type="protein sequence ID" value="KAG9487342.1"/>
    <property type="molecule type" value="Genomic_DNA"/>
</dbReference>
<keyword evidence="4 9" id="KW-0819">tRNA processing</keyword>
<dbReference type="Proteomes" id="UP000770717">
    <property type="component" value="Unassembled WGS sequence"/>
</dbReference>
<evidence type="ECO:0000256" key="3">
    <source>
        <dbReference type="ARBA" id="ARBA00022552"/>
    </source>
</evidence>
<dbReference type="GO" id="GO:0033204">
    <property type="term" value="F:ribonuclease P RNA binding"/>
    <property type="evidence" value="ECO:0007669"/>
    <property type="project" value="InterPro"/>
</dbReference>
<organism evidence="10 11">
    <name type="scientific">Eleutherodactylus coqui</name>
    <name type="common">Puerto Rican coqui</name>
    <dbReference type="NCBI Taxonomy" id="57060"/>
    <lineage>
        <taxon>Eukaryota</taxon>
        <taxon>Metazoa</taxon>
        <taxon>Chordata</taxon>
        <taxon>Craniata</taxon>
        <taxon>Vertebrata</taxon>
        <taxon>Euteleostomi</taxon>
        <taxon>Amphibia</taxon>
        <taxon>Batrachia</taxon>
        <taxon>Anura</taxon>
        <taxon>Neobatrachia</taxon>
        <taxon>Hyloidea</taxon>
        <taxon>Eleutherodactylidae</taxon>
        <taxon>Eleutherodactylinae</taxon>
        <taxon>Eleutherodactylus</taxon>
        <taxon>Eleutherodactylus</taxon>
    </lineage>
</organism>
<dbReference type="InterPro" id="IPR016819">
    <property type="entry name" value="RNase_P/MRP_POP5"/>
</dbReference>
<keyword evidence="11" id="KW-1185">Reference proteome</keyword>
<dbReference type="GO" id="GO:0005730">
    <property type="term" value="C:nucleolus"/>
    <property type="evidence" value="ECO:0007669"/>
    <property type="project" value="UniProtKB-SubCell"/>
</dbReference>
<dbReference type="GO" id="GO:0001682">
    <property type="term" value="P:tRNA 5'-leader removal"/>
    <property type="evidence" value="ECO:0007669"/>
    <property type="project" value="InterPro"/>
</dbReference>
<comment type="subunit">
    <text evidence="7">Component of nuclear RNase P and RNase MRP ribonucleoproteins. RNase P consists of a catalytic RNA moiety and 10 different protein chains; POP1, POP4, POP5, POP7, RPP14, RPP21, RPP25, RPP30, RPP38 and RPP40. Within the RNase P complex, POP1, POP7 and RPP25 form the 'finger' subcomplex, POP5, RPP14, RPP40 and homodimeric RPP30 form the 'palm' subcomplex, and RPP21, POP4 and RPP38 form the 'wrist' subcomplex. All subunits of the RNase P complex interact with the catalytic RNA. Several subunits of RNase P are also part of the RNase MRP complex. RNase MRP consists of a catalytic RNA moiety and about 8 protein subunits; POP1, POP7, RPP25, RPP30, RPP38, RPP40 and possibly also POP4 and POP5.</text>
</comment>
<evidence type="ECO:0000256" key="1">
    <source>
        <dbReference type="ARBA" id="ARBA00004604"/>
    </source>
</evidence>
<dbReference type="AlphaFoldDB" id="A0A8J6KBZ3"/>
<keyword evidence="5 9" id="KW-0539">Nucleus</keyword>
<evidence type="ECO:0000256" key="2">
    <source>
        <dbReference type="ARBA" id="ARBA00010800"/>
    </source>
</evidence>
<comment type="caution">
    <text evidence="10">The sequence shown here is derived from an EMBL/GenBank/DDBJ whole genome shotgun (WGS) entry which is preliminary data.</text>
</comment>
<dbReference type="Gene3D" id="3.30.70.3250">
    <property type="entry name" value="Ribonuclease P, Pop5 subunit"/>
    <property type="match status" value="1"/>
</dbReference>
<evidence type="ECO:0000256" key="9">
    <source>
        <dbReference type="PIRNR" id="PIRNR023803"/>
    </source>
</evidence>
<sequence>MRFKCRYFLCELVLQDPRWRRNITAGSVSYNVREAVARLHGDFGIAACSLGLSVKYINAYTGIILLRCRKEFHQLLWTSLPFITSFGNRGQQFACFINTLHVGGTIRTCQKFLIQYNKKQLALLLKNCTNAEERDAIQASIASSLIDEEQEEFLSEEVIN</sequence>
<dbReference type="PANTHER" id="PTHR48414">
    <property type="entry name" value="POP5 HOMOLOG, RIBONUCLEASE P_MRP SUBUNIT"/>
    <property type="match status" value="1"/>
</dbReference>
<dbReference type="Pfam" id="PF01900">
    <property type="entry name" value="RNase_P_Rpp14"/>
    <property type="match status" value="1"/>
</dbReference>
<evidence type="ECO:0000313" key="11">
    <source>
        <dbReference type="Proteomes" id="UP000770717"/>
    </source>
</evidence>
<dbReference type="InterPro" id="IPR002759">
    <property type="entry name" value="Pop5/Rpp14/Rnp2-like"/>
</dbReference>
<reference evidence="10" key="1">
    <citation type="thesis" date="2020" institute="ProQuest LLC" country="789 East Eisenhower Parkway, Ann Arbor, MI, USA">
        <title>Comparative Genomics and Chromosome Evolution.</title>
        <authorList>
            <person name="Mudd A.B."/>
        </authorList>
    </citation>
    <scope>NUCLEOTIDE SEQUENCE</scope>
    <source>
        <strain evidence="10">HN-11 Male</strain>
        <tissue evidence="10">Kidney and liver</tissue>
    </source>
</reference>
<dbReference type="InterPro" id="IPR038085">
    <property type="entry name" value="Rnp2-like_sf"/>
</dbReference>
<keyword evidence="3" id="KW-0698">rRNA processing</keyword>
<dbReference type="PANTHER" id="PTHR48414:SF1">
    <property type="entry name" value="POP5 HOMOLOG, RIBONUCLEASE P_MRP SUBUNIT"/>
    <property type="match status" value="1"/>
</dbReference>
<evidence type="ECO:0000256" key="4">
    <source>
        <dbReference type="ARBA" id="ARBA00022694"/>
    </source>
</evidence>
<comment type="similarity">
    <text evidence="2 9">Belongs to the eukaryotic/archaeal RNase P protein component 2 family.</text>
</comment>
<evidence type="ECO:0000313" key="10">
    <source>
        <dbReference type="EMBL" id="KAG9487342.1"/>
    </source>
</evidence>
<dbReference type="PIRSF" id="PIRSF023803">
    <property type="entry name" value="Ribonuclease_P_prd"/>
    <property type="match status" value="1"/>
</dbReference>
<accession>A0A8J6KBZ3</accession>
<comment type="function">
    <text evidence="8">Component of ribonuclease P, a protein complex that generates mature tRNA molecules by cleaving their 5'-ends. Also a component of the MRP ribonuclease complex, which cleaves pre-rRNA sequences.</text>
</comment>
<dbReference type="GO" id="GO:0006364">
    <property type="term" value="P:rRNA processing"/>
    <property type="evidence" value="ECO:0007669"/>
    <property type="project" value="UniProtKB-KW"/>
</dbReference>
<dbReference type="OrthoDB" id="24745at2759"/>
<dbReference type="FunFam" id="3.30.70.3250:FF:000001">
    <property type="entry name" value="Ribonuclease P/MRP protein subunit POP5"/>
    <property type="match status" value="1"/>
</dbReference>
<dbReference type="SUPFAM" id="SSF160350">
    <property type="entry name" value="Rnp2-like"/>
    <property type="match status" value="1"/>
</dbReference>